<keyword evidence="1" id="KW-0472">Membrane</keyword>
<name>A0A9P0LC48_ACAOB</name>
<evidence type="ECO:0000313" key="2">
    <source>
        <dbReference type="EMBL" id="CAH1992526.1"/>
    </source>
</evidence>
<feature type="transmembrane region" description="Helical" evidence="1">
    <location>
        <begin position="7"/>
        <end position="29"/>
    </location>
</feature>
<dbReference type="Proteomes" id="UP001152888">
    <property type="component" value="Unassembled WGS sequence"/>
</dbReference>
<evidence type="ECO:0000256" key="1">
    <source>
        <dbReference type="SAM" id="Phobius"/>
    </source>
</evidence>
<dbReference type="AlphaFoldDB" id="A0A9P0LC48"/>
<keyword evidence="1" id="KW-1133">Transmembrane helix</keyword>
<proteinExistence type="predicted"/>
<feature type="transmembrane region" description="Helical" evidence="1">
    <location>
        <begin position="100"/>
        <end position="118"/>
    </location>
</feature>
<feature type="transmembrane region" description="Helical" evidence="1">
    <location>
        <begin position="75"/>
        <end position="94"/>
    </location>
</feature>
<accession>A0A9P0LC48</accession>
<evidence type="ECO:0000313" key="3">
    <source>
        <dbReference type="Proteomes" id="UP001152888"/>
    </source>
</evidence>
<organism evidence="2 3">
    <name type="scientific">Acanthoscelides obtectus</name>
    <name type="common">Bean weevil</name>
    <name type="synonym">Bruchus obtectus</name>
    <dbReference type="NCBI Taxonomy" id="200917"/>
    <lineage>
        <taxon>Eukaryota</taxon>
        <taxon>Metazoa</taxon>
        <taxon>Ecdysozoa</taxon>
        <taxon>Arthropoda</taxon>
        <taxon>Hexapoda</taxon>
        <taxon>Insecta</taxon>
        <taxon>Pterygota</taxon>
        <taxon>Neoptera</taxon>
        <taxon>Endopterygota</taxon>
        <taxon>Coleoptera</taxon>
        <taxon>Polyphaga</taxon>
        <taxon>Cucujiformia</taxon>
        <taxon>Chrysomeloidea</taxon>
        <taxon>Chrysomelidae</taxon>
        <taxon>Bruchinae</taxon>
        <taxon>Bruchini</taxon>
        <taxon>Acanthoscelides</taxon>
    </lineage>
</organism>
<comment type="caution">
    <text evidence="2">The sequence shown here is derived from an EMBL/GenBank/DDBJ whole genome shotgun (WGS) entry which is preliminary data.</text>
</comment>
<keyword evidence="3" id="KW-1185">Reference proteome</keyword>
<dbReference type="EMBL" id="CAKOFQ010007146">
    <property type="protein sequence ID" value="CAH1992526.1"/>
    <property type="molecule type" value="Genomic_DNA"/>
</dbReference>
<dbReference type="OrthoDB" id="6748278at2759"/>
<keyword evidence="1" id="KW-0812">Transmembrane</keyword>
<gene>
    <name evidence="2" type="ORF">ACAOBT_LOCUS20915</name>
</gene>
<sequence length="138" mass="15449">MSSGCSYILSTKAIFKMMEIVFCSLVLAFTKKFYGVELLAILFSAGITGISVSALLFVISLSFGERWEPSLRFQWVPLFLLSPLCFIPGAYTVIRYDWSARLVAAGSYSVAAGIFYLCDSIQSFQAFFYFQQSNTDDE</sequence>
<protein>
    <submittedName>
        <fullName evidence="2">Uncharacterized protein</fullName>
    </submittedName>
</protein>
<feature type="transmembrane region" description="Helical" evidence="1">
    <location>
        <begin position="41"/>
        <end position="63"/>
    </location>
</feature>
<reference evidence="2" key="1">
    <citation type="submission" date="2022-03" db="EMBL/GenBank/DDBJ databases">
        <authorList>
            <person name="Sayadi A."/>
        </authorList>
    </citation>
    <scope>NUCLEOTIDE SEQUENCE</scope>
</reference>